<dbReference type="SUPFAM" id="SSF47616">
    <property type="entry name" value="GST C-terminal domain-like"/>
    <property type="match status" value="1"/>
</dbReference>
<dbReference type="InterPro" id="IPR036282">
    <property type="entry name" value="Glutathione-S-Trfase_C_sf"/>
</dbReference>
<dbReference type="GO" id="GO:0004364">
    <property type="term" value="F:glutathione transferase activity"/>
    <property type="evidence" value="ECO:0007669"/>
    <property type="project" value="UniProtKB-EC"/>
</dbReference>
<comment type="caution">
    <text evidence="6">The sequence shown here is derived from an EMBL/GenBank/DDBJ whole genome shotgun (WGS) entry which is preliminary data.</text>
</comment>
<dbReference type="PANTHER" id="PTHR44051">
    <property type="entry name" value="GLUTATHIONE S-TRANSFERASE-RELATED"/>
    <property type="match status" value="1"/>
</dbReference>
<gene>
    <name evidence="6" type="primary">GST2</name>
    <name evidence="6" type="ORF">K7432_005959</name>
</gene>
<protein>
    <submittedName>
        <fullName evidence="6">Glutathione S-transferase 2</fullName>
        <ecNumber evidence="6">2.5.1.18</ecNumber>
    </submittedName>
</protein>
<organism evidence="6 7">
    <name type="scientific">Basidiobolus ranarum</name>
    <dbReference type="NCBI Taxonomy" id="34480"/>
    <lineage>
        <taxon>Eukaryota</taxon>
        <taxon>Fungi</taxon>
        <taxon>Fungi incertae sedis</taxon>
        <taxon>Zoopagomycota</taxon>
        <taxon>Entomophthoromycotina</taxon>
        <taxon>Basidiobolomycetes</taxon>
        <taxon>Basidiobolales</taxon>
        <taxon>Basidiobolaceae</taxon>
        <taxon>Basidiobolus</taxon>
    </lineage>
</organism>
<feature type="domain" description="GST N-terminal" evidence="4">
    <location>
        <begin position="3"/>
        <end position="87"/>
    </location>
</feature>
<evidence type="ECO:0000256" key="1">
    <source>
        <dbReference type="ARBA" id="ARBA00007409"/>
    </source>
</evidence>
<dbReference type="Gene3D" id="3.40.30.10">
    <property type="entry name" value="Glutaredoxin"/>
    <property type="match status" value="1"/>
</dbReference>
<dbReference type="InterPro" id="IPR040079">
    <property type="entry name" value="Glutathione_S-Trfase"/>
</dbReference>
<dbReference type="SFLD" id="SFLDG01151">
    <property type="entry name" value="Main.2:_Nu-like"/>
    <property type="match status" value="1"/>
</dbReference>
<feature type="domain" description="GST C-terminal" evidence="5">
    <location>
        <begin position="93"/>
        <end position="219"/>
    </location>
</feature>
<dbReference type="InterPro" id="IPR036249">
    <property type="entry name" value="Thioredoxin-like_sf"/>
</dbReference>
<sequence length="241" mass="27863">MSKPNITVYTANTPNGQKVTIALEELGIPYNLKTLSFAKNEQKEDWFLKINPNGRIPAIVDHSRNDFPVFESGAILLYLVQHYDPEHRLWPKDLDQQSEVIQWLMFQMGGVGPMQGQANHFFRYAPEKIPYGINRYNAETKRLYQVLDGRLKDREYLAGDQLTIADIAHFPWIAEHKWCGVSIDDLPNLKAWLERIDNRPSIEKGCGKEFLEERKKRNADPEAAEKVAQEASKWIVPDQKQ</sequence>
<accession>A0ABR2W3B4</accession>
<dbReference type="SUPFAM" id="SSF52833">
    <property type="entry name" value="Thioredoxin-like"/>
    <property type="match status" value="1"/>
</dbReference>
<dbReference type="Gene3D" id="1.20.1050.10">
    <property type="match status" value="1"/>
</dbReference>
<dbReference type="SFLD" id="SFLDS00019">
    <property type="entry name" value="Glutathione_Transferase_(cytos"/>
    <property type="match status" value="2"/>
</dbReference>
<evidence type="ECO:0000313" key="7">
    <source>
        <dbReference type="Proteomes" id="UP001479436"/>
    </source>
</evidence>
<dbReference type="Pfam" id="PF00043">
    <property type="entry name" value="GST_C"/>
    <property type="match status" value="1"/>
</dbReference>
<evidence type="ECO:0000259" key="5">
    <source>
        <dbReference type="PROSITE" id="PS50405"/>
    </source>
</evidence>
<evidence type="ECO:0000256" key="3">
    <source>
        <dbReference type="SAM" id="MobiDB-lite"/>
    </source>
</evidence>
<dbReference type="Proteomes" id="UP001479436">
    <property type="component" value="Unassembled WGS sequence"/>
</dbReference>
<proteinExistence type="inferred from homology"/>
<evidence type="ECO:0000256" key="2">
    <source>
        <dbReference type="RuleBase" id="RU003494"/>
    </source>
</evidence>
<evidence type="ECO:0000313" key="6">
    <source>
        <dbReference type="EMBL" id="KAK9717739.1"/>
    </source>
</evidence>
<dbReference type="InterPro" id="IPR010987">
    <property type="entry name" value="Glutathione-S-Trfase_C-like"/>
</dbReference>
<reference evidence="6 7" key="1">
    <citation type="submission" date="2023-04" db="EMBL/GenBank/DDBJ databases">
        <title>Genome of Basidiobolus ranarum AG-B5.</title>
        <authorList>
            <person name="Stajich J.E."/>
            <person name="Carter-House D."/>
            <person name="Gryganskyi A."/>
        </authorList>
    </citation>
    <scope>NUCLEOTIDE SEQUENCE [LARGE SCALE GENOMIC DNA]</scope>
    <source>
        <strain evidence="6 7">AG-B5</strain>
    </source>
</reference>
<dbReference type="EMBL" id="JASJQH010007125">
    <property type="protein sequence ID" value="KAK9717739.1"/>
    <property type="molecule type" value="Genomic_DNA"/>
</dbReference>
<name>A0ABR2W3B4_9FUNG</name>
<feature type="compositionally biased region" description="Basic and acidic residues" evidence="3">
    <location>
        <begin position="213"/>
        <end position="228"/>
    </location>
</feature>
<dbReference type="Pfam" id="PF02798">
    <property type="entry name" value="GST_N"/>
    <property type="match status" value="1"/>
</dbReference>
<dbReference type="PROSITE" id="PS50404">
    <property type="entry name" value="GST_NTER"/>
    <property type="match status" value="1"/>
</dbReference>
<feature type="region of interest" description="Disordered" evidence="3">
    <location>
        <begin position="213"/>
        <end position="241"/>
    </location>
</feature>
<dbReference type="SFLD" id="SFLDG01150">
    <property type="entry name" value="Main.1:_Beta-like"/>
    <property type="match status" value="1"/>
</dbReference>
<keyword evidence="7" id="KW-1185">Reference proteome</keyword>
<dbReference type="CDD" id="cd10291">
    <property type="entry name" value="GST_C_YfcG_like"/>
    <property type="match status" value="1"/>
</dbReference>
<dbReference type="CDD" id="cd03048">
    <property type="entry name" value="GST_N_Ure2p_like"/>
    <property type="match status" value="1"/>
</dbReference>
<dbReference type="PROSITE" id="PS50405">
    <property type="entry name" value="GST_CTER"/>
    <property type="match status" value="1"/>
</dbReference>
<evidence type="ECO:0000259" key="4">
    <source>
        <dbReference type="PROSITE" id="PS50404"/>
    </source>
</evidence>
<dbReference type="PANTHER" id="PTHR44051:SF8">
    <property type="entry name" value="GLUTATHIONE S-TRANSFERASE GSTA"/>
    <property type="match status" value="1"/>
</dbReference>
<dbReference type="SFLD" id="SFLDG00358">
    <property type="entry name" value="Main_(cytGST)"/>
    <property type="match status" value="2"/>
</dbReference>
<dbReference type="InterPro" id="IPR004046">
    <property type="entry name" value="GST_C"/>
</dbReference>
<dbReference type="EC" id="2.5.1.18" evidence="6"/>
<comment type="similarity">
    <text evidence="1 2">Belongs to the GST superfamily.</text>
</comment>
<keyword evidence="6" id="KW-0808">Transferase</keyword>
<dbReference type="InterPro" id="IPR004045">
    <property type="entry name" value="Glutathione_S-Trfase_N"/>
</dbReference>